<dbReference type="GO" id="GO:0070476">
    <property type="term" value="P:rRNA (guanine-N7)-methylation"/>
    <property type="evidence" value="ECO:0007669"/>
    <property type="project" value="InterPro"/>
</dbReference>
<proteinExistence type="predicted"/>
<comment type="caution">
    <text evidence="1">The sequence shown here is derived from an EMBL/GenBank/DDBJ whole genome shotgun (WGS) entry which is preliminary data.</text>
</comment>
<dbReference type="Proteomes" id="UP000652761">
    <property type="component" value="Unassembled WGS sequence"/>
</dbReference>
<dbReference type="OrthoDB" id="1718934at2759"/>
<organism evidence="1 2">
    <name type="scientific">Colocasia esculenta</name>
    <name type="common">Wild taro</name>
    <name type="synonym">Arum esculentum</name>
    <dbReference type="NCBI Taxonomy" id="4460"/>
    <lineage>
        <taxon>Eukaryota</taxon>
        <taxon>Viridiplantae</taxon>
        <taxon>Streptophyta</taxon>
        <taxon>Embryophyta</taxon>
        <taxon>Tracheophyta</taxon>
        <taxon>Spermatophyta</taxon>
        <taxon>Magnoliopsida</taxon>
        <taxon>Liliopsida</taxon>
        <taxon>Araceae</taxon>
        <taxon>Aroideae</taxon>
        <taxon>Colocasieae</taxon>
        <taxon>Colocasia</taxon>
    </lineage>
</organism>
<dbReference type="Gene3D" id="3.40.50.150">
    <property type="entry name" value="Vaccinia Virus protein VP39"/>
    <property type="match status" value="1"/>
</dbReference>
<reference evidence="1" key="1">
    <citation type="submission" date="2017-07" db="EMBL/GenBank/DDBJ databases">
        <title>Taro Niue Genome Assembly and Annotation.</title>
        <authorList>
            <person name="Atibalentja N."/>
            <person name="Keating K."/>
            <person name="Fields C.J."/>
        </authorList>
    </citation>
    <scope>NUCLEOTIDE SEQUENCE</scope>
    <source>
        <strain evidence="1">Niue_2</strain>
        <tissue evidence="1">Leaf</tissue>
    </source>
</reference>
<dbReference type="PANTHER" id="PTHR12734:SF0">
    <property type="entry name" value="18S RRNA (GUANINE-N(7))-METHYLTRANSFERASE-RELATED"/>
    <property type="match status" value="1"/>
</dbReference>
<dbReference type="EMBL" id="NMUH01004357">
    <property type="protein sequence ID" value="MQM09368.1"/>
    <property type="molecule type" value="Genomic_DNA"/>
</dbReference>
<dbReference type="AlphaFoldDB" id="A0A843WS87"/>
<dbReference type="PANTHER" id="PTHR12734">
    <property type="entry name" value="METHYLTRANSFERASE-RELATED"/>
    <property type="match status" value="1"/>
</dbReference>
<dbReference type="InterPro" id="IPR029063">
    <property type="entry name" value="SAM-dependent_MTases_sf"/>
</dbReference>
<dbReference type="GO" id="GO:0016435">
    <property type="term" value="F:rRNA (guanine) methyltransferase activity"/>
    <property type="evidence" value="ECO:0007669"/>
    <property type="project" value="InterPro"/>
</dbReference>
<name>A0A843WS87_COLES</name>
<gene>
    <name evidence="1" type="ORF">Taro_042239</name>
</gene>
<evidence type="ECO:0000313" key="2">
    <source>
        <dbReference type="Proteomes" id="UP000652761"/>
    </source>
</evidence>
<protein>
    <submittedName>
        <fullName evidence="1">Uncharacterized protein</fullName>
    </submittedName>
</protein>
<dbReference type="GO" id="GO:0005730">
    <property type="term" value="C:nucleolus"/>
    <property type="evidence" value="ECO:0007669"/>
    <property type="project" value="TreeGrafter"/>
</dbReference>
<evidence type="ECO:0000313" key="1">
    <source>
        <dbReference type="EMBL" id="MQM09368.1"/>
    </source>
</evidence>
<dbReference type="InterPro" id="IPR039769">
    <property type="entry name" value="Bud23-like"/>
</dbReference>
<sequence length="80" mass="9331">MTRPELQAPPEIFYNDTEARKYTTSSRIIGVQNKISERALELLALPDDGVPRFLLDIDTSKDFISGAFKRQRYWRDLAKR</sequence>
<keyword evidence="2" id="KW-1185">Reference proteome</keyword>
<accession>A0A843WS87</accession>